<sequence length="462" mass="51872">MHSAKSSSRRVATKQLRQGAHYCSMHSPQHLPTQHAVAVSHRWRKMHSSQSSLIGIKRSLFSAVAIDDEVENNDHMMSSTLELPHNASPRHCRTCTCNNTNTSENGLVEELQGDRRHLDHTTSSSPNTCYLPEPLIAPNTPLPPPARKPEYSFKSRILPPNLIAFDSPEGKSRFLHCLQTNNAEAYFPLSQQFINQMDPAYCGVSTLLLILNALAIDPNVRWRGGWRWYGDESMLLERCCLEEERVRREGITLEQYCGLARCQGVELIMKRPKGIVITTNQDGAIDDNTDTTGVSLEQFRQDVINAVNFPPIYDRGSAHHSNTDDVEPNVSNNNRGYFLVSSFARSALHQTGEGHFSPIAAYHPPTDSCLVLDVARFKYAPYFVDLKELYDAMIPADKLTGKSRGWILMKATKTNRDGKHHHPMSKEELEGKRPADCVPLAGSGEYICPVEKIKIEYCSVCK</sequence>
<dbReference type="Proteomes" id="UP001530293">
    <property type="component" value="Unassembled WGS sequence"/>
</dbReference>
<dbReference type="AlphaFoldDB" id="A0ABD3LYP9"/>
<dbReference type="InterPro" id="IPR040409">
    <property type="entry name" value="PCS-like"/>
</dbReference>
<dbReference type="GO" id="GO:0046872">
    <property type="term" value="F:metal ion binding"/>
    <property type="evidence" value="ECO:0007669"/>
    <property type="project" value="UniProtKB-KW"/>
</dbReference>
<evidence type="ECO:0000313" key="7">
    <source>
        <dbReference type="Proteomes" id="UP001530293"/>
    </source>
</evidence>
<dbReference type="GO" id="GO:0046938">
    <property type="term" value="P:phytochelatin biosynthetic process"/>
    <property type="evidence" value="ECO:0007669"/>
    <property type="project" value="UniProtKB-ARBA"/>
</dbReference>
<dbReference type="EMBL" id="JALLBG020000302">
    <property type="protein sequence ID" value="KAL3756598.1"/>
    <property type="molecule type" value="Genomic_DNA"/>
</dbReference>
<dbReference type="EC" id="2.3.2.15" evidence="1"/>
<name>A0ABD3LYP9_9STRA</name>
<dbReference type="Pfam" id="PF05023">
    <property type="entry name" value="Phytochelatin"/>
    <property type="match status" value="1"/>
</dbReference>
<comment type="caution">
    <text evidence="6">The sequence shown here is derived from an EMBL/GenBank/DDBJ whole genome shotgun (WGS) entry which is preliminary data.</text>
</comment>
<keyword evidence="7" id="KW-1185">Reference proteome</keyword>
<organism evidence="6 7">
    <name type="scientific">Discostella pseudostelligera</name>
    <dbReference type="NCBI Taxonomy" id="259834"/>
    <lineage>
        <taxon>Eukaryota</taxon>
        <taxon>Sar</taxon>
        <taxon>Stramenopiles</taxon>
        <taxon>Ochrophyta</taxon>
        <taxon>Bacillariophyta</taxon>
        <taxon>Coscinodiscophyceae</taxon>
        <taxon>Thalassiosirophycidae</taxon>
        <taxon>Stephanodiscales</taxon>
        <taxon>Stephanodiscaceae</taxon>
        <taxon>Discostella</taxon>
    </lineage>
</organism>
<evidence type="ECO:0000313" key="6">
    <source>
        <dbReference type="EMBL" id="KAL3756598.1"/>
    </source>
</evidence>
<evidence type="ECO:0000256" key="4">
    <source>
        <dbReference type="ARBA" id="ARBA00022723"/>
    </source>
</evidence>
<protein>
    <recommendedName>
        <fullName evidence="1">glutathione gamma-glutamylcysteinyltransferase</fullName>
        <ecNumber evidence="1">2.3.2.15</ecNumber>
    </recommendedName>
</protein>
<proteinExistence type="predicted"/>
<evidence type="ECO:0000259" key="5">
    <source>
        <dbReference type="PROSITE" id="PS51443"/>
    </source>
</evidence>
<dbReference type="SUPFAM" id="SSF54001">
    <property type="entry name" value="Cysteine proteinases"/>
    <property type="match status" value="1"/>
</dbReference>
<dbReference type="PROSITE" id="PS51443">
    <property type="entry name" value="PCS"/>
    <property type="match status" value="1"/>
</dbReference>
<dbReference type="Gene3D" id="3.90.70.30">
    <property type="entry name" value="Phytochelatin synthase, N-terminal domain"/>
    <property type="match status" value="1"/>
</dbReference>
<keyword evidence="4" id="KW-0479">Metal-binding</keyword>
<dbReference type="InterPro" id="IPR007719">
    <property type="entry name" value="PCS_N"/>
</dbReference>
<keyword evidence="3" id="KW-0808">Transferase</keyword>
<keyword evidence="2" id="KW-0104">Cadmium</keyword>
<evidence type="ECO:0000256" key="3">
    <source>
        <dbReference type="ARBA" id="ARBA00022679"/>
    </source>
</evidence>
<dbReference type="InterPro" id="IPR038156">
    <property type="entry name" value="PCS_N_sf"/>
</dbReference>
<dbReference type="PANTHER" id="PTHR33447">
    <property type="entry name" value="GLUTATHIONE GAMMA-GLUTAMYLCYSTEINYLTRANSFERASE"/>
    <property type="match status" value="1"/>
</dbReference>
<dbReference type="InterPro" id="IPR038765">
    <property type="entry name" value="Papain-like_cys_pep_sf"/>
</dbReference>
<dbReference type="GO" id="GO:0016756">
    <property type="term" value="F:glutathione gamma-glutamylcysteinyltransferase activity"/>
    <property type="evidence" value="ECO:0007669"/>
    <property type="project" value="UniProtKB-EC"/>
</dbReference>
<dbReference type="FunFam" id="3.90.70.30:FF:000001">
    <property type="entry name" value="Glutathione gamma-glutamylcysteinyltransferase 1"/>
    <property type="match status" value="1"/>
</dbReference>
<feature type="domain" description="Peptidase C83" evidence="5">
    <location>
        <begin position="148"/>
        <end position="414"/>
    </location>
</feature>
<evidence type="ECO:0000256" key="2">
    <source>
        <dbReference type="ARBA" id="ARBA00022539"/>
    </source>
</evidence>
<accession>A0ABD3LYP9</accession>
<evidence type="ECO:0000256" key="1">
    <source>
        <dbReference type="ARBA" id="ARBA00012468"/>
    </source>
</evidence>
<reference evidence="6 7" key="1">
    <citation type="submission" date="2024-10" db="EMBL/GenBank/DDBJ databases">
        <title>Updated reference genomes for cyclostephanoid diatoms.</title>
        <authorList>
            <person name="Roberts W.R."/>
            <person name="Alverson A.J."/>
        </authorList>
    </citation>
    <scope>NUCLEOTIDE SEQUENCE [LARGE SCALE GENOMIC DNA]</scope>
    <source>
        <strain evidence="6 7">AJA232-27</strain>
    </source>
</reference>
<gene>
    <name evidence="6" type="ORF">ACHAWU_001801</name>
</gene>